<dbReference type="EMBL" id="JAQJAN010000006">
    <property type="protein sequence ID" value="KAJ5727093.1"/>
    <property type="molecule type" value="Genomic_DNA"/>
</dbReference>
<dbReference type="InterPro" id="IPR053065">
    <property type="entry name" value="Archenteron_Induction-Rel"/>
</dbReference>
<feature type="chain" id="PRO_5041938689" description="Vacuolar sorting protein Vps3844 C-terminal domain-containing protein" evidence="2">
    <location>
        <begin position="18"/>
        <end position="401"/>
    </location>
</feature>
<comment type="caution">
    <text evidence="4">The sequence shown here is derived from an EMBL/GenBank/DDBJ whole genome shotgun (WGS) entry which is preliminary data.</text>
</comment>
<feature type="domain" description="Vacuolar sorting protein Vps3844 C-terminal" evidence="3">
    <location>
        <begin position="286"/>
        <end position="392"/>
    </location>
</feature>
<dbReference type="Proteomes" id="UP001215712">
    <property type="component" value="Unassembled WGS sequence"/>
</dbReference>
<dbReference type="PANTHER" id="PTHR36853">
    <property type="entry name" value="EXPRESSED PROTEIN"/>
    <property type="match status" value="1"/>
</dbReference>
<feature type="transmembrane region" description="Helical" evidence="1">
    <location>
        <begin position="357"/>
        <end position="379"/>
    </location>
</feature>
<dbReference type="InterPro" id="IPR024382">
    <property type="entry name" value="Vps3844_C"/>
</dbReference>
<dbReference type="AlphaFoldDB" id="A0AAD6MW28"/>
<proteinExistence type="predicted"/>
<keyword evidence="2" id="KW-0732">Signal</keyword>
<protein>
    <recommendedName>
        <fullName evidence="3">Vacuolar sorting protein Vps3844 C-terminal domain-containing protein</fullName>
    </recommendedName>
</protein>
<keyword evidence="1" id="KW-1133">Transmembrane helix</keyword>
<evidence type="ECO:0000259" key="3">
    <source>
        <dbReference type="Pfam" id="PF12955"/>
    </source>
</evidence>
<dbReference type="PANTHER" id="PTHR36853:SF1">
    <property type="entry name" value="DUF3844 DOMAIN-CONTAINING PROTEIN"/>
    <property type="match status" value="1"/>
</dbReference>
<keyword evidence="1" id="KW-0472">Membrane</keyword>
<gene>
    <name evidence="4" type="ORF">N7493_004913</name>
</gene>
<evidence type="ECO:0000256" key="2">
    <source>
        <dbReference type="SAM" id="SignalP"/>
    </source>
</evidence>
<sequence length="401" mass="43121">MHWVSKFLAIAATGALGTNAMEASIFKSTMGQDKDLGSSTVSEDFARLALKLRVESSVASVLGTEETNLDRLDQFVDAQFSLFGGKNDVPAKTLIILEGLDEETGLSMRQRHTPNLFVPRASDEIIDDSSMSLGGEDEESIWMYQESASKTKSEGLQLAKEALSKNPVLSASQELFRENVLEAIQSAETRMSKDQGTIISRLSFKSGSSENSLDTKLFESIFQDLMDNSPSENQQLTVVLLSGSRNDTKAPKKLAQREVKAYRDITQSTPRAVDGSLQHSNLAPVCHVSNSSCTESTNRCSGHGHCYLKYGSGSEGAAGNCYACRCQETVVRKSDGSIQKIQWGGPACQKKDISSPFFLIASVTVFAILAVGTAIGMLFSMGSQELPSVIGAGVGAPKVQS</sequence>
<keyword evidence="5" id="KW-1185">Reference proteome</keyword>
<evidence type="ECO:0000313" key="4">
    <source>
        <dbReference type="EMBL" id="KAJ5727093.1"/>
    </source>
</evidence>
<keyword evidence="1" id="KW-0812">Transmembrane</keyword>
<accession>A0AAD6MW28</accession>
<name>A0AAD6MW28_9EURO</name>
<organism evidence="4 5">
    <name type="scientific">Penicillium malachiteum</name>
    <dbReference type="NCBI Taxonomy" id="1324776"/>
    <lineage>
        <taxon>Eukaryota</taxon>
        <taxon>Fungi</taxon>
        <taxon>Dikarya</taxon>
        <taxon>Ascomycota</taxon>
        <taxon>Pezizomycotina</taxon>
        <taxon>Eurotiomycetes</taxon>
        <taxon>Eurotiomycetidae</taxon>
        <taxon>Eurotiales</taxon>
        <taxon>Aspergillaceae</taxon>
        <taxon>Penicillium</taxon>
    </lineage>
</organism>
<reference evidence="4" key="2">
    <citation type="submission" date="2023-01" db="EMBL/GenBank/DDBJ databases">
        <authorList>
            <person name="Petersen C."/>
        </authorList>
    </citation>
    <scope>NUCLEOTIDE SEQUENCE</scope>
    <source>
        <strain evidence="4">IBT 17514</strain>
    </source>
</reference>
<reference evidence="4" key="1">
    <citation type="journal article" date="2023" name="IMA Fungus">
        <title>Comparative genomic study of the Penicillium genus elucidates a diverse pangenome and 15 lateral gene transfer events.</title>
        <authorList>
            <person name="Petersen C."/>
            <person name="Sorensen T."/>
            <person name="Nielsen M.R."/>
            <person name="Sondergaard T.E."/>
            <person name="Sorensen J.L."/>
            <person name="Fitzpatrick D.A."/>
            <person name="Frisvad J.C."/>
            <person name="Nielsen K.L."/>
        </authorList>
    </citation>
    <scope>NUCLEOTIDE SEQUENCE</scope>
    <source>
        <strain evidence="4">IBT 17514</strain>
    </source>
</reference>
<evidence type="ECO:0000256" key="1">
    <source>
        <dbReference type="SAM" id="Phobius"/>
    </source>
</evidence>
<evidence type="ECO:0000313" key="5">
    <source>
        <dbReference type="Proteomes" id="UP001215712"/>
    </source>
</evidence>
<feature type="signal peptide" evidence="2">
    <location>
        <begin position="1"/>
        <end position="17"/>
    </location>
</feature>
<dbReference type="Pfam" id="PF12955">
    <property type="entry name" value="Vps3844_C"/>
    <property type="match status" value="1"/>
</dbReference>
<dbReference type="GO" id="GO:0005783">
    <property type="term" value="C:endoplasmic reticulum"/>
    <property type="evidence" value="ECO:0007669"/>
    <property type="project" value="TreeGrafter"/>
</dbReference>